<proteinExistence type="predicted"/>
<dbReference type="Proteomes" id="UP000307380">
    <property type="component" value="Unassembled WGS sequence"/>
</dbReference>
<dbReference type="PANTHER" id="PTHR30514">
    <property type="entry name" value="GLUCOKINASE"/>
    <property type="match status" value="1"/>
</dbReference>
<dbReference type="PROSITE" id="PS51464">
    <property type="entry name" value="SIS"/>
    <property type="match status" value="1"/>
</dbReference>
<dbReference type="InterPro" id="IPR035472">
    <property type="entry name" value="RpiR-like_SIS"/>
</dbReference>
<evidence type="ECO:0000256" key="1">
    <source>
        <dbReference type="ARBA" id="ARBA00023015"/>
    </source>
</evidence>
<keyword evidence="2" id="KW-0238">DNA-binding</keyword>
<dbReference type="InterPro" id="IPR047640">
    <property type="entry name" value="RpiR-like"/>
</dbReference>
<dbReference type="InterPro" id="IPR001347">
    <property type="entry name" value="SIS_dom"/>
</dbReference>
<dbReference type="Pfam" id="PF01418">
    <property type="entry name" value="HTH_6"/>
    <property type="match status" value="1"/>
</dbReference>
<evidence type="ECO:0000256" key="3">
    <source>
        <dbReference type="ARBA" id="ARBA00023163"/>
    </source>
</evidence>
<evidence type="ECO:0000256" key="2">
    <source>
        <dbReference type="ARBA" id="ARBA00023125"/>
    </source>
</evidence>
<dbReference type="Gene3D" id="1.10.10.10">
    <property type="entry name" value="Winged helix-like DNA-binding domain superfamily/Winged helix DNA-binding domain"/>
    <property type="match status" value="1"/>
</dbReference>
<reference evidence="6 7" key="1">
    <citation type="submission" date="2019-04" db="EMBL/GenBank/DDBJ databases">
        <authorList>
            <person name="Jiang L."/>
        </authorList>
    </citation>
    <scope>NUCLEOTIDE SEQUENCE [LARGE SCALE GENOMIC DNA]</scope>
    <source>
        <strain evidence="6 7">YIM 131861</strain>
    </source>
</reference>
<dbReference type="EMBL" id="SSSN01000007">
    <property type="protein sequence ID" value="THG33995.1"/>
    <property type="molecule type" value="Genomic_DNA"/>
</dbReference>
<dbReference type="GO" id="GO:0003677">
    <property type="term" value="F:DNA binding"/>
    <property type="evidence" value="ECO:0007669"/>
    <property type="project" value="UniProtKB-KW"/>
</dbReference>
<dbReference type="InterPro" id="IPR000281">
    <property type="entry name" value="HTH_RpiR"/>
</dbReference>
<dbReference type="InterPro" id="IPR046348">
    <property type="entry name" value="SIS_dom_sf"/>
</dbReference>
<dbReference type="InterPro" id="IPR009057">
    <property type="entry name" value="Homeodomain-like_sf"/>
</dbReference>
<dbReference type="RefSeq" id="WP_136424633.1">
    <property type="nucleotide sequence ID" value="NZ_SSSN01000007.1"/>
</dbReference>
<dbReference type="AlphaFoldDB" id="A0A4S4FVT9"/>
<name>A0A4S4FVT9_9MICO</name>
<protein>
    <submittedName>
        <fullName evidence="6">MurR/RpiR family transcriptional regulator</fullName>
    </submittedName>
</protein>
<evidence type="ECO:0000259" key="5">
    <source>
        <dbReference type="PROSITE" id="PS51464"/>
    </source>
</evidence>
<dbReference type="PROSITE" id="PS51071">
    <property type="entry name" value="HTH_RPIR"/>
    <property type="match status" value="1"/>
</dbReference>
<organism evidence="6 7">
    <name type="scientific">Orlajensenia flava</name>
    <dbReference type="NCBI Taxonomy" id="2565934"/>
    <lineage>
        <taxon>Bacteria</taxon>
        <taxon>Bacillati</taxon>
        <taxon>Actinomycetota</taxon>
        <taxon>Actinomycetes</taxon>
        <taxon>Micrococcales</taxon>
        <taxon>Microbacteriaceae</taxon>
        <taxon>Orlajensenia</taxon>
    </lineage>
</organism>
<dbReference type="InterPro" id="IPR036388">
    <property type="entry name" value="WH-like_DNA-bd_sf"/>
</dbReference>
<gene>
    <name evidence="6" type="ORF">E6C70_11265</name>
</gene>
<dbReference type="Gene3D" id="3.40.50.10490">
    <property type="entry name" value="Glucose-6-phosphate isomerase like protein, domain 1"/>
    <property type="match status" value="1"/>
</dbReference>
<evidence type="ECO:0000313" key="6">
    <source>
        <dbReference type="EMBL" id="THG33995.1"/>
    </source>
</evidence>
<dbReference type="SUPFAM" id="SSF53697">
    <property type="entry name" value="SIS domain"/>
    <property type="match status" value="1"/>
</dbReference>
<evidence type="ECO:0000313" key="7">
    <source>
        <dbReference type="Proteomes" id="UP000307380"/>
    </source>
</evidence>
<dbReference type="Pfam" id="PF01380">
    <property type="entry name" value="SIS"/>
    <property type="match status" value="1"/>
</dbReference>
<dbReference type="OrthoDB" id="370421at2"/>
<sequence>MTIEVTRRPTRMEKAAQADPLQTLRDALPVLSGAKRVVAEVILTDPGFAGSASITALAERANSQPATITRLATGLGFSGYPSLRAAIAEENGRGTQAGWETDIGTEIAPTDSAEQVVSVLASRQFAAMRSSMSSLDLDLIEQLADHIVAARRVALFAQWGDLPSAQELQMRLMRMGVHSWLHEVGYESEVAGALMAPGDVALVLCRAGESDLAQRFFTVARGRGATTAVITGEPESTLGKAADLAVFTGTRLGGSWTDYFAGRVSDSFVTSLLFVLVAQRVPAAVRTGAAHLLYNQPRDPGAVS</sequence>
<dbReference type="GO" id="GO:1901135">
    <property type="term" value="P:carbohydrate derivative metabolic process"/>
    <property type="evidence" value="ECO:0007669"/>
    <property type="project" value="InterPro"/>
</dbReference>
<dbReference type="SUPFAM" id="SSF46689">
    <property type="entry name" value="Homeodomain-like"/>
    <property type="match status" value="1"/>
</dbReference>
<keyword evidence="7" id="KW-1185">Reference proteome</keyword>
<dbReference type="CDD" id="cd05013">
    <property type="entry name" value="SIS_RpiR"/>
    <property type="match status" value="1"/>
</dbReference>
<feature type="domain" description="SIS" evidence="5">
    <location>
        <begin position="143"/>
        <end position="289"/>
    </location>
</feature>
<feature type="domain" description="HTH rpiR-type" evidence="4">
    <location>
        <begin position="18"/>
        <end position="94"/>
    </location>
</feature>
<comment type="caution">
    <text evidence="6">The sequence shown here is derived from an EMBL/GenBank/DDBJ whole genome shotgun (WGS) entry which is preliminary data.</text>
</comment>
<evidence type="ECO:0000259" key="4">
    <source>
        <dbReference type="PROSITE" id="PS51071"/>
    </source>
</evidence>
<dbReference type="GO" id="GO:0097367">
    <property type="term" value="F:carbohydrate derivative binding"/>
    <property type="evidence" value="ECO:0007669"/>
    <property type="project" value="InterPro"/>
</dbReference>
<dbReference type="PANTHER" id="PTHR30514:SF1">
    <property type="entry name" value="HTH-TYPE TRANSCRIPTIONAL REGULATOR HEXR-RELATED"/>
    <property type="match status" value="1"/>
</dbReference>
<accession>A0A4S4FVT9</accession>
<keyword evidence="1" id="KW-0805">Transcription regulation</keyword>
<keyword evidence="3" id="KW-0804">Transcription</keyword>
<dbReference type="GO" id="GO:0003700">
    <property type="term" value="F:DNA-binding transcription factor activity"/>
    <property type="evidence" value="ECO:0007669"/>
    <property type="project" value="InterPro"/>
</dbReference>